<reference evidence="2" key="1">
    <citation type="journal article" date="2011" name="Proc. Natl. Acad. Sci. U.S.A.">
        <title>Obligate biotrophy features unraveled by the genomic analysis of rust fungi.</title>
        <authorList>
            <person name="Duplessis S."/>
            <person name="Cuomo C.A."/>
            <person name="Lin Y.-C."/>
            <person name="Aerts A."/>
            <person name="Tisserant E."/>
            <person name="Veneault-Fourrey C."/>
            <person name="Joly D.L."/>
            <person name="Hacquard S."/>
            <person name="Amselem J."/>
            <person name="Cantarel B.L."/>
            <person name="Chiu R."/>
            <person name="Coutinho P.M."/>
            <person name="Feau N."/>
            <person name="Field M."/>
            <person name="Frey P."/>
            <person name="Gelhaye E."/>
            <person name="Goldberg J."/>
            <person name="Grabherr M.G."/>
            <person name="Kodira C.D."/>
            <person name="Kohler A."/>
            <person name="Kuees U."/>
            <person name="Lindquist E.A."/>
            <person name="Lucas S.M."/>
            <person name="Mago R."/>
            <person name="Mauceli E."/>
            <person name="Morin E."/>
            <person name="Murat C."/>
            <person name="Pangilinan J.L."/>
            <person name="Park R."/>
            <person name="Pearson M."/>
            <person name="Quesneville H."/>
            <person name="Rouhier N."/>
            <person name="Sakthikumar S."/>
            <person name="Salamov A.A."/>
            <person name="Schmutz J."/>
            <person name="Selles B."/>
            <person name="Shapiro H."/>
            <person name="Tanguay P."/>
            <person name="Tuskan G.A."/>
            <person name="Henrissat B."/>
            <person name="Van de Peer Y."/>
            <person name="Rouze P."/>
            <person name="Ellis J.G."/>
            <person name="Dodds P.N."/>
            <person name="Schein J.E."/>
            <person name="Zhong S."/>
            <person name="Hamelin R.C."/>
            <person name="Grigoriev I.V."/>
            <person name="Szabo L.J."/>
            <person name="Martin F."/>
        </authorList>
    </citation>
    <scope>NUCLEOTIDE SEQUENCE [LARGE SCALE GENOMIC DNA]</scope>
    <source>
        <strain evidence="2">98AG31 / pathotype 3-4-7</strain>
    </source>
</reference>
<protein>
    <submittedName>
        <fullName evidence="1">Uncharacterized protein</fullName>
    </submittedName>
</protein>
<name>F4S1E3_MELLP</name>
<accession>F4S1E3</accession>
<proteinExistence type="predicted"/>
<dbReference type="AlphaFoldDB" id="F4S1E3"/>
<dbReference type="EMBL" id="GL883137">
    <property type="protein sequence ID" value="EGG01547.1"/>
    <property type="molecule type" value="Genomic_DNA"/>
</dbReference>
<gene>
    <name evidence="1" type="ORF">MELLADRAFT_66992</name>
</gene>
<dbReference type="VEuPathDB" id="FungiDB:MELLADRAFT_66992"/>
<dbReference type="KEGG" id="mlr:MELLADRAFT_66992"/>
<dbReference type="GeneID" id="18930748"/>
<dbReference type="HOGENOM" id="CLU_2250707_0_0_1"/>
<keyword evidence="2" id="KW-1185">Reference proteome</keyword>
<dbReference type="Proteomes" id="UP000001072">
    <property type="component" value="Unassembled WGS sequence"/>
</dbReference>
<dbReference type="RefSeq" id="XP_007415138.1">
    <property type="nucleotide sequence ID" value="XM_007415076.1"/>
</dbReference>
<evidence type="ECO:0000313" key="1">
    <source>
        <dbReference type="EMBL" id="EGG01547.1"/>
    </source>
</evidence>
<dbReference type="InParanoid" id="F4S1E3"/>
<evidence type="ECO:0000313" key="2">
    <source>
        <dbReference type="Proteomes" id="UP000001072"/>
    </source>
</evidence>
<organism evidence="2">
    <name type="scientific">Melampsora larici-populina (strain 98AG31 / pathotype 3-4-7)</name>
    <name type="common">Poplar leaf rust fungus</name>
    <dbReference type="NCBI Taxonomy" id="747676"/>
    <lineage>
        <taxon>Eukaryota</taxon>
        <taxon>Fungi</taxon>
        <taxon>Dikarya</taxon>
        <taxon>Basidiomycota</taxon>
        <taxon>Pucciniomycotina</taxon>
        <taxon>Pucciniomycetes</taxon>
        <taxon>Pucciniales</taxon>
        <taxon>Melampsoraceae</taxon>
        <taxon>Melampsora</taxon>
    </lineage>
</organism>
<sequence>MEDINLRLGWGFSSVFYLGPQESRTVDFVVVYILEPNLTCTLPMDLLDVNDIVNLRGNIVGFNIERNTWQVEVHIFTYDDGSVPLDGADKVFPGDKFQACCAKE</sequence>